<dbReference type="PANTHER" id="PTHR39431">
    <property type="entry name" value="FRPA/C-RELATED PROTEIN"/>
    <property type="match status" value="1"/>
</dbReference>
<gene>
    <name evidence="1" type="ORF">AAEO60_03050</name>
</gene>
<comment type="caution">
    <text evidence="1">The sequence shown here is derived from an EMBL/GenBank/DDBJ whole genome shotgun (WGS) entry which is preliminary data.</text>
</comment>
<protein>
    <recommendedName>
        <fullName evidence="3">DUF5801 domain-containing protein</fullName>
    </recommendedName>
</protein>
<dbReference type="Proteomes" id="UP001497045">
    <property type="component" value="Unassembled WGS sequence"/>
</dbReference>
<name>A0ABU9IBW4_9SPHN</name>
<reference evidence="1 2" key="1">
    <citation type="submission" date="2024-04" db="EMBL/GenBank/DDBJ databases">
        <title>Aurantiacibacter sp. DGU6 16S ribosomal RNA gene Genome sequencing and assembly.</title>
        <authorList>
            <person name="Park S."/>
        </authorList>
    </citation>
    <scope>NUCLEOTIDE SEQUENCE [LARGE SCALE GENOMIC DNA]</scope>
    <source>
        <strain evidence="1 2">DGU6</strain>
    </source>
</reference>
<evidence type="ECO:0008006" key="3">
    <source>
        <dbReference type="Google" id="ProtNLM"/>
    </source>
</evidence>
<organism evidence="1 2">
    <name type="scientific">Aurantiacibacter gilvus</name>
    <dbReference type="NCBI Taxonomy" id="3139141"/>
    <lineage>
        <taxon>Bacteria</taxon>
        <taxon>Pseudomonadati</taxon>
        <taxon>Pseudomonadota</taxon>
        <taxon>Alphaproteobacteria</taxon>
        <taxon>Sphingomonadales</taxon>
        <taxon>Erythrobacteraceae</taxon>
        <taxon>Aurantiacibacter</taxon>
    </lineage>
</organism>
<proteinExistence type="predicted"/>
<accession>A0ABU9IBW4</accession>
<evidence type="ECO:0000313" key="2">
    <source>
        <dbReference type="Proteomes" id="UP001497045"/>
    </source>
</evidence>
<sequence>TGQGEVNPLSDTITMAITDDTADSDATPGQIVISIVDDIPVPVVADSASLANVLGAIGTFDLDVDDNVDDNLGADGRGGVIFYSDGTLTDDTIDILEAQNLTSGLAPLEYDIQNGGTLLIATKSTDNSEVFRIELEPTGNEDQYVVTVSQKVDATTDVDFNDGGYNFVGGNTSWAGFTVPGDNDSQDLLLSPVNGGSVNTNANEGGVDNNNVGSGEAMRVDYVIDLVGTPVSGGDFYGGDDTQNFDGHYTINGGSAYFTQITSSTTVTIAAFDDDDSGTVKDVGDGAPDAITAIAISFNSVTSAQIVADGTYNVGGNNFTVTFNGDGTVNVAGVPSDTRIAAYTVDGYNSVEWGHGGGNTFKIGDFGASVVTDDPISFDVPIYVVDGDGDRVSSGNLAITLNPIEPVVALDLDGDGVEFLGTDAGIMYDLNGDAVVENVAWVGPDDGFLVIDANSNGAVDSASEIVFDNGSNNAFEFLAALAASGDANALDPADAIWLQLGVWQDADSDGVFDAGEFFTMADLGITSISIVDDSVRFADANGEVVVHGSAEFVTDGSGTLAAGSFDVVNAQVDPVNQASNDNPANDEDAVMAMLSHGTGQFDGRPVSILESRLSDSFIVSAAMAGFMAGMPVQGVAAASSTQFISSMSSFTPPSLAGVDMPALIESYGMVAGDGNLLGVSSLSAWASGDAHTTNFRSAIEQGLSNPLSHSNGESSISASELAAAEPAIEAAAISFDGQDMVGSSLMEALLIMGGADGPTRQSDAMDLLAAEEVMADVLAERMVDALVEQFADHSAAGHADAAEAVVEQMSAFLGFDVTGTAGLMTFGVNDVSVDDGADHVLLHG</sequence>
<feature type="non-terminal residue" evidence="1">
    <location>
        <position position="1"/>
    </location>
</feature>
<keyword evidence="2" id="KW-1185">Reference proteome</keyword>
<dbReference type="EMBL" id="JBBYHV010000001">
    <property type="protein sequence ID" value="MEL1249642.1"/>
    <property type="molecule type" value="Genomic_DNA"/>
</dbReference>
<evidence type="ECO:0000313" key="1">
    <source>
        <dbReference type="EMBL" id="MEL1249642.1"/>
    </source>
</evidence>
<dbReference type="PANTHER" id="PTHR39431:SF1">
    <property type="entry name" value="FRPA_C-RELATED PROTEIN"/>
    <property type="match status" value="1"/>
</dbReference>